<reference evidence="2 3" key="1">
    <citation type="journal article" date="2024" name="J Genomics">
        <title>Draft genome sequencing and assembly of Favolaschia claudopus CIRM-BRFM 2984 isolated from oak limbs.</title>
        <authorList>
            <person name="Navarro D."/>
            <person name="Drula E."/>
            <person name="Chaduli D."/>
            <person name="Cazenave R."/>
            <person name="Ahrendt S."/>
            <person name="Wang J."/>
            <person name="Lipzen A."/>
            <person name="Daum C."/>
            <person name="Barry K."/>
            <person name="Grigoriev I.V."/>
            <person name="Favel A."/>
            <person name="Rosso M.N."/>
            <person name="Martin F."/>
        </authorList>
    </citation>
    <scope>NUCLEOTIDE SEQUENCE [LARGE SCALE GENOMIC DNA]</scope>
    <source>
        <strain evidence="2 3">CIRM-BRFM 2984</strain>
    </source>
</reference>
<feature type="region of interest" description="Disordered" evidence="1">
    <location>
        <begin position="1"/>
        <end position="25"/>
    </location>
</feature>
<protein>
    <submittedName>
        <fullName evidence="2">Uncharacterized protein</fullName>
    </submittedName>
</protein>
<feature type="compositionally biased region" description="Basic and acidic residues" evidence="1">
    <location>
        <begin position="1"/>
        <end position="10"/>
    </location>
</feature>
<evidence type="ECO:0000313" key="3">
    <source>
        <dbReference type="Proteomes" id="UP001362999"/>
    </source>
</evidence>
<accession>A0AAW0ADH3</accession>
<comment type="caution">
    <text evidence="2">The sequence shown here is derived from an EMBL/GenBank/DDBJ whole genome shotgun (WGS) entry which is preliminary data.</text>
</comment>
<evidence type="ECO:0000256" key="1">
    <source>
        <dbReference type="SAM" id="MobiDB-lite"/>
    </source>
</evidence>
<sequence>MDLIGSRRNEPQPGPGGVMTPTSLGNHKFGGTFDHSFDFSGIYGSYKFTDESRRKFTTNVVGEIGSEAEGTWLGAGAKNLPADKLPLTESSKPHRWILALRAPTAGRKVLRGGHTNSLATLDEITSDCHGEGVGGDLGMYETGLLLRTRPWDVGIFPSSAITHFNMPINGVRISIVLHSDIYGERWVANKNGWENNEDPVLQAVAATVANAST</sequence>
<proteinExistence type="predicted"/>
<keyword evidence="3" id="KW-1185">Reference proteome</keyword>
<dbReference type="Proteomes" id="UP001362999">
    <property type="component" value="Unassembled WGS sequence"/>
</dbReference>
<dbReference type="AlphaFoldDB" id="A0AAW0ADH3"/>
<evidence type="ECO:0000313" key="2">
    <source>
        <dbReference type="EMBL" id="KAK7006912.1"/>
    </source>
</evidence>
<dbReference type="EMBL" id="JAWWNJ010000074">
    <property type="protein sequence ID" value="KAK7006912.1"/>
    <property type="molecule type" value="Genomic_DNA"/>
</dbReference>
<organism evidence="2 3">
    <name type="scientific">Favolaschia claudopus</name>
    <dbReference type="NCBI Taxonomy" id="2862362"/>
    <lineage>
        <taxon>Eukaryota</taxon>
        <taxon>Fungi</taxon>
        <taxon>Dikarya</taxon>
        <taxon>Basidiomycota</taxon>
        <taxon>Agaricomycotina</taxon>
        <taxon>Agaricomycetes</taxon>
        <taxon>Agaricomycetidae</taxon>
        <taxon>Agaricales</taxon>
        <taxon>Marasmiineae</taxon>
        <taxon>Mycenaceae</taxon>
        <taxon>Favolaschia</taxon>
    </lineage>
</organism>
<dbReference type="Gene3D" id="3.60.130.30">
    <property type="match status" value="1"/>
</dbReference>
<name>A0AAW0ADH3_9AGAR</name>
<gene>
    <name evidence="2" type="ORF">R3P38DRAFT_3213686</name>
</gene>